<reference evidence="1 2" key="1">
    <citation type="submission" date="2018-05" db="EMBL/GenBank/DDBJ databases">
        <title>Draft genome sequence of Scytalidium lignicola DSM 105466, a ubiquitous saprotrophic fungus.</title>
        <authorList>
            <person name="Buettner E."/>
            <person name="Gebauer A.M."/>
            <person name="Hofrichter M."/>
            <person name="Liers C."/>
            <person name="Kellner H."/>
        </authorList>
    </citation>
    <scope>NUCLEOTIDE SEQUENCE [LARGE SCALE GENOMIC DNA]</scope>
    <source>
        <strain evidence="1 2">DSM 105466</strain>
    </source>
</reference>
<comment type="caution">
    <text evidence="1">The sequence shown here is derived from an EMBL/GenBank/DDBJ whole genome shotgun (WGS) entry which is preliminary data.</text>
</comment>
<feature type="non-terminal residue" evidence="1">
    <location>
        <position position="173"/>
    </location>
</feature>
<gene>
    <name evidence="1" type="ORF">B7463_g11412</name>
</gene>
<name>A0A3E2GUQ8_SCYLI</name>
<dbReference type="AlphaFoldDB" id="A0A3E2GUQ8"/>
<sequence>MEASPLPSTYQLPVHQRTPGSLAVKVLLACILSYAREIYDRASAYPDPTPLVPGSSAGRPDEKRSLDLTRYFSPGQLILVNVTIYGRDDPTSMALSGIHEGLNGGSKNIMRDKWRDSTYTECTKVPLENFYALSKARLLGKSEEGTWISPGGSPCVVTGFSRIQRARRYLPES</sequence>
<dbReference type="OrthoDB" id="5407715at2759"/>
<accession>A0A3E2GUQ8</accession>
<keyword evidence="2" id="KW-1185">Reference proteome</keyword>
<evidence type="ECO:0000313" key="2">
    <source>
        <dbReference type="Proteomes" id="UP000258309"/>
    </source>
</evidence>
<protein>
    <submittedName>
        <fullName evidence="1">Uncharacterized protein</fullName>
    </submittedName>
</protein>
<evidence type="ECO:0000313" key="1">
    <source>
        <dbReference type="EMBL" id="RFU24925.1"/>
    </source>
</evidence>
<organism evidence="1 2">
    <name type="scientific">Scytalidium lignicola</name>
    <name type="common">Hyphomycete</name>
    <dbReference type="NCBI Taxonomy" id="5539"/>
    <lineage>
        <taxon>Eukaryota</taxon>
        <taxon>Fungi</taxon>
        <taxon>Dikarya</taxon>
        <taxon>Ascomycota</taxon>
        <taxon>Pezizomycotina</taxon>
        <taxon>Leotiomycetes</taxon>
        <taxon>Leotiomycetes incertae sedis</taxon>
        <taxon>Scytalidium</taxon>
    </lineage>
</organism>
<proteinExistence type="predicted"/>
<dbReference type="Proteomes" id="UP000258309">
    <property type="component" value="Unassembled WGS sequence"/>
</dbReference>
<feature type="non-terminal residue" evidence="1">
    <location>
        <position position="1"/>
    </location>
</feature>
<dbReference type="EMBL" id="NCSJ02000387">
    <property type="protein sequence ID" value="RFU24925.1"/>
    <property type="molecule type" value="Genomic_DNA"/>
</dbReference>
<dbReference type="STRING" id="5539.A0A3E2GUQ8"/>